<keyword evidence="3" id="KW-0547">Nucleotide-binding</keyword>
<organism evidence="7 8">
    <name type="scientific">Diacronema lutheri</name>
    <name type="common">Unicellular marine alga</name>
    <name type="synonym">Monochrysis lutheri</name>
    <dbReference type="NCBI Taxonomy" id="2081491"/>
    <lineage>
        <taxon>Eukaryota</taxon>
        <taxon>Haptista</taxon>
        <taxon>Haptophyta</taxon>
        <taxon>Pavlovophyceae</taxon>
        <taxon>Pavlovales</taxon>
        <taxon>Pavlovaceae</taxon>
        <taxon>Diacronema</taxon>
    </lineage>
</organism>
<dbReference type="Gene3D" id="3.40.50.12780">
    <property type="entry name" value="N-terminal domain of ligase-like"/>
    <property type="match status" value="1"/>
</dbReference>
<dbReference type="InterPro" id="IPR045851">
    <property type="entry name" value="AMP-bd_C_sf"/>
</dbReference>
<name>A0A8J5X9M3_DIALT</name>
<dbReference type="InterPro" id="IPR005914">
    <property type="entry name" value="Acac_CoA_synth"/>
</dbReference>
<comment type="similarity">
    <text evidence="1">Belongs to the ATP-dependent AMP-binding enzyme family.</text>
</comment>
<keyword evidence="4" id="KW-0067">ATP-binding</keyword>
<dbReference type="EMBL" id="JAGTXO010000044">
    <property type="protein sequence ID" value="KAG8459075.1"/>
    <property type="molecule type" value="Genomic_DNA"/>
</dbReference>
<dbReference type="AlphaFoldDB" id="A0A8J5X9M3"/>
<dbReference type="GO" id="GO:0005524">
    <property type="term" value="F:ATP binding"/>
    <property type="evidence" value="ECO:0007669"/>
    <property type="project" value="UniProtKB-KW"/>
</dbReference>
<dbReference type="Pfam" id="PF00501">
    <property type="entry name" value="AMP-binding"/>
    <property type="match status" value="1"/>
</dbReference>
<proteinExistence type="inferred from homology"/>
<dbReference type="OrthoDB" id="10253869at2759"/>
<evidence type="ECO:0000313" key="8">
    <source>
        <dbReference type="Proteomes" id="UP000751190"/>
    </source>
</evidence>
<evidence type="ECO:0008006" key="9">
    <source>
        <dbReference type="Google" id="ProtNLM"/>
    </source>
</evidence>
<dbReference type="InterPro" id="IPR042099">
    <property type="entry name" value="ANL_N_sf"/>
</dbReference>
<dbReference type="SUPFAM" id="SSF56801">
    <property type="entry name" value="Acetyl-CoA synthetase-like"/>
    <property type="match status" value="1"/>
</dbReference>
<dbReference type="PROSITE" id="PS00455">
    <property type="entry name" value="AMP_BINDING"/>
    <property type="match status" value="1"/>
</dbReference>
<dbReference type="GO" id="GO:0006629">
    <property type="term" value="P:lipid metabolic process"/>
    <property type="evidence" value="ECO:0007669"/>
    <property type="project" value="InterPro"/>
</dbReference>
<dbReference type="InterPro" id="IPR020845">
    <property type="entry name" value="AMP-binding_CS"/>
</dbReference>
<dbReference type="Gene3D" id="3.30.300.30">
    <property type="match status" value="1"/>
</dbReference>
<dbReference type="Proteomes" id="UP000751190">
    <property type="component" value="Unassembled WGS sequence"/>
</dbReference>
<protein>
    <recommendedName>
        <fullName evidence="9">Acetoacetate--CoA ligase</fullName>
    </recommendedName>
</protein>
<comment type="caution">
    <text evidence="7">The sequence shown here is derived from an EMBL/GenBank/DDBJ whole genome shotgun (WGS) entry which is preliminary data.</text>
</comment>
<evidence type="ECO:0000256" key="2">
    <source>
        <dbReference type="ARBA" id="ARBA00022598"/>
    </source>
</evidence>
<dbReference type="NCBIfam" id="TIGR01217">
    <property type="entry name" value="ac_ac_CoA_syn"/>
    <property type="match status" value="1"/>
</dbReference>
<dbReference type="GO" id="GO:0030729">
    <property type="term" value="F:acetoacetate-CoA ligase activity"/>
    <property type="evidence" value="ECO:0007669"/>
    <property type="project" value="InterPro"/>
</dbReference>
<sequence length="733" mass="78298">MWGRMLAAHAQSRVLAGPLVRGRCGLIPPELVGARRLCTTPARPVLWEPDERGSSSQMRAFMDYVSAREGGALASYAELHAWSVADVGRFWGHLWAFCDVRHSVPFSAVVDDARKMPGARWFDGARLNFAENLLRHGAPDAPAERRASLAFIAHDELSNAPREWTHAQLYEDVSRLARALRAAGVRPGDRVAGVLPNQPEAAIAMLASVAVGASWASCSPDFGAGALIDRLGQVAPRVVFSCSEAVYRGKRLTMAAKLDALAESLGESTQLVLSPYLPHMPPPDLAALSPRARRMSSTLEAFLRRAPLADVGGAIDFAPRAFDDEVYVMFSSGTTGRPKCMAQGCGVLLTHLKELALHTDLRASDRLFYFSTLSWMMWNWATSALATGAAVVTYDGDPAFPTADRLWRMAADARVSVLGTSARFLAAQQAAGVDLAAQPLPALRAILTTGSPANDALFEYAARAGTRTSGRRAVQVASIAGGTDLNGCFALGCPTLPVRAGELQCVGLGLDVAIFDESAVELPVGARGELVCRQAFPSMPLGFLADADGTRYLDAYFAHWPAEQTGGRRVWRHGDFAERTPAGGLVIHGRSDATLNPGGVRIGTADIYNVLDEHVPAVVDSVVVGQDVALPNGTADVRVLLFVRLRPGATLDAALEAQIRNAIKAHASPRHVPALVRQCDEVPYTANGKKVEIAVKRTIDGQPVTNLGAIANPASLQAFERMRAELAPPSAPR</sequence>
<evidence type="ECO:0000256" key="3">
    <source>
        <dbReference type="ARBA" id="ARBA00022741"/>
    </source>
</evidence>
<dbReference type="OMA" id="MPNTWQT"/>
<dbReference type="PANTHER" id="PTHR42921">
    <property type="entry name" value="ACETOACETYL-COA SYNTHETASE"/>
    <property type="match status" value="1"/>
</dbReference>
<dbReference type="InterPro" id="IPR000873">
    <property type="entry name" value="AMP-dep_synth/lig_dom"/>
</dbReference>
<keyword evidence="2" id="KW-0436">Ligase</keyword>
<reference evidence="7" key="1">
    <citation type="submission" date="2021-05" db="EMBL/GenBank/DDBJ databases">
        <title>The genome of the haptophyte Pavlova lutheri (Diacronema luteri, Pavlovales) - a model for lipid biosynthesis in eukaryotic algae.</title>
        <authorList>
            <person name="Hulatt C.J."/>
            <person name="Posewitz M.C."/>
        </authorList>
    </citation>
    <scope>NUCLEOTIDE SEQUENCE</scope>
    <source>
        <strain evidence="7">NIVA-4/92</strain>
    </source>
</reference>
<evidence type="ECO:0000256" key="4">
    <source>
        <dbReference type="ARBA" id="ARBA00022840"/>
    </source>
</evidence>
<evidence type="ECO:0000256" key="1">
    <source>
        <dbReference type="ARBA" id="ARBA00006432"/>
    </source>
</evidence>
<dbReference type="PANTHER" id="PTHR42921:SF1">
    <property type="entry name" value="ACETOACETYL-COA SYNTHETASE"/>
    <property type="match status" value="1"/>
</dbReference>
<evidence type="ECO:0000313" key="7">
    <source>
        <dbReference type="EMBL" id="KAG8459075.1"/>
    </source>
</evidence>
<feature type="domain" description="AMP-dependent synthetase/ligase" evidence="5">
    <location>
        <begin position="153"/>
        <end position="535"/>
    </location>
</feature>
<gene>
    <name evidence="7" type="ORF">KFE25_002482</name>
</gene>
<accession>A0A8J5X9M3</accession>
<evidence type="ECO:0000259" key="6">
    <source>
        <dbReference type="Pfam" id="PF16177"/>
    </source>
</evidence>
<feature type="domain" description="Acetyl-coenzyme A synthetase N-terminal" evidence="6">
    <location>
        <begin position="76"/>
        <end position="132"/>
    </location>
</feature>
<dbReference type="NCBIfam" id="NF002937">
    <property type="entry name" value="PRK03584.1"/>
    <property type="match status" value="1"/>
</dbReference>
<evidence type="ECO:0000259" key="5">
    <source>
        <dbReference type="Pfam" id="PF00501"/>
    </source>
</evidence>
<keyword evidence="8" id="KW-1185">Reference proteome</keyword>
<dbReference type="InterPro" id="IPR032387">
    <property type="entry name" value="ACAS_N"/>
</dbReference>
<dbReference type="Pfam" id="PF16177">
    <property type="entry name" value="ACAS_N"/>
    <property type="match status" value="1"/>
</dbReference>